<name>A0A0L6VL66_9BASI</name>
<sequence>MMAINLQNQSPLKINLTPHQMKDQFNTYKEKDKKFHTKSISTGFGLTNEDQNAGISTINENLERMCPHHHVMNNLMGDLEFVNSWYKVDTQADKAQINFFLNQKDRQ</sequence>
<dbReference type="AlphaFoldDB" id="A0A0L6VL66"/>
<accession>A0A0L6VL66</accession>
<protein>
    <submittedName>
        <fullName evidence="1">Uncharacterized protein</fullName>
    </submittedName>
</protein>
<evidence type="ECO:0000313" key="1">
    <source>
        <dbReference type="EMBL" id="KNZ61444.1"/>
    </source>
</evidence>
<organism evidence="1 2">
    <name type="scientific">Puccinia sorghi</name>
    <dbReference type="NCBI Taxonomy" id="27349"/>
    <lineage>
        <taxon>Eukaryota</taxon>
        <taxon>Fungi</taxon>
        <taxon>Dikarya</taxon>
        <taxon>Basidiomycota</taxon>
        <taxon>Pucciniomycotina</taxon>
        <taxon>Pucciniomycetes</taxon>
        <taxon>Pucciniales</taxon>
        <taxon>Pucciniaceae</taxon>
        <taxon>Puccinia</taxon>
    </lineage>
</organism>
<dbReference type="VEuPathDB" id="FungiDB:VP01_139g5"/>
<dbReference type="OrthoDB" id="2414509at2759"/>
<proteinExistence type="predicted"/>
<dbReference type="STRING" id="27349.A0A0L6VL66"/>
<gene>
    <name evidence="1" type="ORF">VP01_139g5</name>
</gene>
<dbReference type="Proteomes" id="UP000037035">
    <property type="component" value="Unassembled WGS sequence"/>
</dbReference>
<comment type="caution">
    <text evidence="1">The sequence shown here is derived from an EMBL/GenBank/DDBJ whole genome shotgun (WGS) entry which is preliminary data.</text>
</comment>
<dbReference type="EMBL" id="LAVV01004443">
    <property type="protein sequence ID" value="KNZ61444.1"/>
    <property type="molecule type" value="Genomic_DNA"/>
</dbReference>
<keyword evidence="2" id="KW-1185">Reference proteome</keyword>
<reference evidence="1 2" key="1">
    <citation type="submission" date="2015-08" db="EMBL/GenBank/DDBJ databases">
        <title>Next Generation Sequencing and Analysis of the Genome of Puccinia sorghi L Schw, the Causal Agent of Maize Common Rust.</title>
        <authorList>
            <person name="Rochi L."/>
            <person name="Burguener G."/>
            <person name="Darino M."/>
            <person name="Turjanski A."/>
            <person name="Kreff E."/>
            <person name="Dieguez M.J."/>
            <person name="Sacco F."/>
        </authorList>
    </citation>
    <scope>NUCLEOTIDE SEQUENCE [LARGE SCALE GENOMIC DNA]</scope>
    <source>
        <strain evidence="1 2">RO10H11247</strain>
    </source>
</reference>
<evidence type="ECO:0000313" key="2">
    <source>
        <dbReference type="Proteomes" id="UP000037035"/>
    </source>
</evidence>